<name>A0A443S9I3_9ACAR</name>
<evidence type="ECO:0000256" key="4">
    <source>
        <dbReference type="ARBA" id="ARBA00022771"/>
    </source>
</evidence>
<evidence type="ECO:0000259" key="14">
    <source>
        <dbReference type="PROSITE" id="PS51479"/>
    </source>
</evidence>
<keyword evidence="5 12" id="KW-0378">Hydrolase</keyword>
<keyword evidence="7 12" id="KW-0904">Protein phosphatase</keyword>
<comment type="subcellular location">
    <subcellularLocation>
        <location evidence="1 12">Nucleus</location>
    </subcellularLocation>
</comment>
<evidence type="ECO:0000313" key="15">
    <source>
        <dbReference type="EMBL" id="RWS24226.1"/>
    </source>
</evidence>
<dbReference type="VEuPathDB" id="VectorBase:LDEU007812"/>
<dbReference type="OrthoDB" id="2590500at2759"/>
<dbReference type="Pfam" id="PF04181">
    <property type="entry name" value="RPAP2_Rtr1"/>
    <property type="match status" value="1"/>
</dbReference>
<feature type="region of interest" description="Disordered" evidence="13">
    <location>
        <begin position="1"/>
        <end position="24"/>
    </location>
</feature>
<dbReference type="STRING" id="299467.A0A443S9I3"/>
<dbReference type="InterPro" id="IPR038534">
    <property type="entry name" value="Rtr1/RPAP2_sf"/>
</dbReference>
<proteinExistence type="inferred from homology"/>
<dbReference type="GO" id="GO:0008420">
    <property type="term" value="F:RNA polymerase II CTD heptapeptide repeat phosphatase activity"/>
    <property type="evidence" value="ECO:0007669"/>
    <property type="project" value="UniProtKB-UniRule"/>
</dbReference>
<organism evidence="15 16">
    <name type="scientific">Leptotrombidium deliense</name>
    <dbReference type="NCBI Taxonomy" id="299467"/>
    <lineage>
        <taxon>Eukaryota</taxon>
        <taxon>Metazoa</taxon>
        <taxon>Ecdysozoa</taxon>
        <taxon>Arthropoda</taxon>
        <taxon>Chelicerata</taxon>
        <taxon>Arachnida</taxon>
        <taxon>Acari</taxon>
        <taxon>Acariformes</taxon>
        <taxon>Trombidiformes</taxon>
        <taxon>Prostigmata</taxon>
        <taxon>Anystina</taxon>
        <taxon>Parasitengona</taxon>
        <taxon>Trombiculoidea</taxon>
        <taxon>Trombiculidae</taxon>
        <taxon>Leptotrombidium</taxon>
    </lineage>
</organism>
<comment type="catalytic activity">
    <reaction evidence="9 12">
        <text>O-phospho-L-seryl-[protein] + H2O = L-seryl-[protein] + phosphate</text>
        <dbReference type="Rhea" id="RHEA:20629"/>
        <dbReference type="Rhea" id="RHEA-COMP:9863"/>
        <dbReference type="Rhea" id="RHEA-COMP:11604"/>
        <dbReference type="ChEBI" id="CHEBI:15377"/>
        <dbReference type="ChEBI" id="CHEBI:29999"/>
        <dbReference type="ChEBI" id="CHEBI:43474"/>
        <dbReference type="ChEBI" id="CHEBI:83421"/>
        <dbReference type="EC" id="3.1.3.16"/>
    </reaction>
</comment>
<evidence type="ECO:0000256" key="10">
    <source>
        <dbReference type="ARBA" id="ARBA00048336"/>
    </source>
</evidence>
<keyword evidence="4 12" id="KW-0863">Zinc-finger</keyword>
<evidence type="ECO:0000313" key="16">
    <source>
        <dbReference type="Proteomes" id="UP000288716"/>
    </source>
</evidence>
<dbReference type="GO" id="GO:0005634">
    <property type="term" value="C:nucleus"/>
    <property type="evidence" value="ECO:0007669"/>
    <property type="project" value="UniProtKB-SubCell"/>
</dbReference>
<comment type="caution">
    <text evidence="15">The sequence shown here is derived from an EMBL/GenBank/DDBJ whole genome shotgun (WGS) entry which is preliminary data.</text>
</comment>
<protein>
    <recommendedName>
        <fullName evidence="12">RNA polymerase II subunit B1 CTD phosphatase RPAP2 homolog</fullName>
        <ecNumber evidence="12">3.1.3.16</ecNumber>
    </recommendedName>
</protein>
<dbReference type="InterPro" id="IPR007308">
    <property type="entry name" value="Rtr1/RPAP2_dom"/>
</dbReference>
<gene>
    <name evidence="15" type="ORF">B4U80_07288</name>
</gene>
<feature type="domain" description="RTR1-type" evidence="14">
    <location>
        <begin position="55"/>
        <end position="138"/>
    </location>
</feature>
<sequence>MSEKRSEQKKSAAKEHVKMNERQKSLKKVAENRKLVLRTVEKMIDCAVDEKLLIESCKVLSKADFEDLNVERSLTLLCGYPLCSNALTNIASQKYKISLKEHKVFDLTERKLFCSDICFTASKFVKKQLRDEAFWLSDDKSAVIVEIYRQNFGDIGNEVRLSDKLTEEEECKTSVKRTQNRKVSGLYFPYLKENQMEKLKESMSSLTIREKPL</sequence>
<evidence type="ECO:0000256" key="9">
    <source>
        <dbReference type="ARBA" id="ARBA00047761"/>
    </source>
</evidence>
<dbReference type="Gene3D" id="1.25.40.820">
    <property type="match status" value="1"/>
</dbReference>
<dbReference type="AlphaFoldDB" id="A0A443S9I3"/>
<reference evidence="15 16" key="1">
    <citation type="journal article" date="2018" name="Gigascience">
        <title>Genomes of trombidid mites reveal novel predicted allergens and laterally-transferred genes associated with secondary metabolism.</title>
        <authorList>
            <person name="Dong X."/>
            <person name="Chaisiri K."/>
            <person name="Xia D."/>
            <person name="Armstrong S.D."/>
            <person name="Fang Y."/>
            <person name="Donnelly M.J."/>
            <person name="Kadowaki T."/>
            <person name="McGarry J.W."/>
            <person name="Darby A.C."/>
            <person name="Makepeace B.L."/>
        </authorList>
    </citation>
    <scope>NUCLEOTIDE SEQUENCE [LARGE SCALE GENOMIC DNA]</scope>
    <source>
        <strain evidence="15">UoL-UT</strain>
    </source>
</reference>
<evidence type="ECO:0000256" key="13">
    <source>
        <dbReference type="SAM" id="MobiDB-lite"/>
    </source>
</evidence>
<evidence type="ECO:0000256" key="6">
    <source>
        <dbReference type="ARBA" id="ARBA00022833"/>
    </source>
</evidence>
<evidence type="ECO:0000256" key="8">
    <source>
        <dbReference type="ARBA" id="ARBA00023242"/>
    </source>
</evidence>
<dbReference type="InterPro" id="IPR039693">
    <property type="entry name" value="Rtr1/RPAP2"/>
</dbReference>
<comment type="function">
    <text evidence="12">Putative RNA polymerase II subunit B1 C-terminal domain (CTD) phosphatase involved in RNA polymerase II transcription regulation.</text>
</comment>
<dbReference type="PANTHER" id="PTHR14732:SF0">
    <property type="entry name" value="RNA POLYMERASE II SUBUNIT B1 CTD PHOSPHATASE RPAP2-RELATED"/>
    <property type="match status" value="1"/>
</dbReference>
<evidence type="ECO:0000256" key="5">
    <source>
        <dbReference type="ARBA" id="ARBA00022801"/>
    </source>
</evidence>
<keyword evidence="16" id="KW-1185">Reference proteome</keyword>
<evidence type="ECO:0000256" key="3">
    <source>
        <dbReference type="ARBA" id="ARBA00022723"/>
    </source>
</evidence>
<keyword evidence="3 12" id="KW-0479">Metal-binding</keyword>
<comment type="catalytic activity">
    <reaction evidence="10 12">
        <text>O-phospho-L-threonyl-[protein] + H2O = L-threonyl-[protein] + phosphate</text>
        <dbReference type="Rhea" id="RHEA:47004"/>
        <dbReference type="Rhea" id="RHEA-COMP:11060"/>
        <dbReference type="Rhea" id="RHEA-COMP:11605"/>
        <dbReference type="ChEBI" id="CHEBI:15377"/>
        <dbReference type="ChEBI" id="CHEBI:30013"/>
        <dbReference type="ChEBI" id="CHEBI:43474"/>
        <dbReference type="ChEBI" id="CHEBI:61977"/>
        <dbReference type="EC" id="3.1.3.16"/>
    </reaction>
</comment>
<dbReference type="GO" id="GO:0008270">
    <property type="term" value="F:zinc ion binding"/>
    <property type="evidence" value="ECO:0007669"/>
    <property type="project" value="UniProtKB-KW"/>
</dbReference>
<evidence type="ECO:0000256" key="7">
    <source>
        <dbReference type="ARBA" id="ARBA00022912"/>
    </source>
</evidence>
<comment type="similarity">
    <text evidence="2 11 12">Belongs to the RPAP2 family.</text>
</comment>
<evidence type="ECO:0000256" key="11">
    <source>
        <dbReference type="PROSITE-ProRule" id="PRU00812"/>
    </source>
</evidence>
<evidence type="ECO:0000256" key="12">
    <source>
        <dbReference type="RuleBase" id="RU367080"/>
    </source>
</evidence>
<dbReference type="Proteomes" id="UP000288716">
    <property type="component" value="Unassembled WGS sequence"/>
</dbReference>
<keyword evidence="6 12" id="KW-0862">Zinc</keyword>
<dbReference type="EC" id="3.1.3.16" evidence="12"/>
<accession>A0A443S9I3</accession>
<dbReference type="PROSITE" id="PS51479">
    <property type="entry name" value="ZF_RTR1"/>
    <property type="match status" value="1"/>
</dbReference>
<dbReference type="PANTHER" id="PTHR14732">
    <property type="entry name" value="RNA POLYMERASE II SUBUNIT B1 CTD PHOSPHATASE RPAP2-RELATED"/>
    <property type="match status" value="1"/>
</dbReference>
<dbReference type="EMBL" id="NCKV01005188">
    <property type="protein sequence ID" value="RWS24226.1"/>
    <property type="molecule type" value="Genomic_DNA"/>
</dbReference>
<evidence type="ECO:0000256" key="1">
    <source>
        <dbReference type="ARBA" id="ARBA00004123"/>
    </source>
</evidence>
<dbReference type="GO" id="GO:0043175">
    <property type="term" value="F:RNA polymerase core enzyme binding"/>
    <property type="evidence" value="ECO:0007669"/>
    <property type="project" value="UniProtKB-UniRule"/>
</dbReference>
<keyword evidence="8 12" id="KW-0539">Nucleus</keyword>
<dbReference type="GO" id="GO:0005737">
    <property type="term" value="C:cytoplasm"/>
    <property type="evidence" value="ECO:0007669"/>
    <property type="project" value="TreeGrafter"/>
</dbReference>
<evidence type="ECO:0000256" key="2">
    <source>
        <dbReference type="ARBA" id="ARBA00005676"/>
    </source>
</evidence>